<evidence type="ECO:0000313" key="8">
    <source>
        <dbReference type="Proteomes" id="UP000232323"/>
    </source>
</evidence>
<evidence type="ECO:0000313" key="7">
    <source>
        <dbReference type="EMBL" id="GAX83263.1"/>
    </source>
</evidence>
<feature type="region of interest" description="Disordered" evidence="6">
    <location>
        <begin position="203"/>
        <end position="277"/>
    </location>
</feature>
<keyword evidence="2" id="KW-0963">Cytoplasm</keyword>
<evidence type="ECO:0000256" key="2">
    <source>
        <dbReference type="ARBA" id="ARBA00022490"/>
    </source>
</evidence>
<reference evidence="7 8" key="1">
    <citation type="submission" date="2017-08" db="EMBL/GenBank/DDBJ databases">
        <title>Acidophilic green algal genome provides insights into adaptation to an acidic environment.</title>
        <authorList>
            <person name="Hirooka S."/>
            <person name="Hirose Y."/>
            <person name="Kanesaki Y."/>
            <person name="Higuchi S."/>
            <person name="Fujiwara T."/>
            <person name="Onuma R."/>
            <person name="Era A."/>
            <person name="Ohbayashi R."/>
            <person name="Uzuka A."/>
            <person name="Nozaki H."/>
            <person name="Yoshikawa H."/>
            <person name="Miyagishima S.Y."/>
        </authorList>
    </citation>
    <scope>NUCLEOTIDE SEQUENCE [LARGE SCALE GENOMIC DNA]</scope>
    <source>
        <strain evidence="7 8">NIES-2499</strain>
    </source>
</reference>
<comment type="caution">
    <text evidence="7">The sequence shown here is derived from an EMBL/GenBank/DDBJ whole genome shotgun (WGS) entry which is preliminary data.</text>
</comment>
<accession>A0A250XJQ1</accession>
<dbReference type="Pfam" id="PF15239">
    <property type="entry name" value="CFAP96-like"/>
    <property type="match status" value="1"/>
</dbReference>
<dbReference type="PANTHER" id="PTHR31144">
    <property type="entry name" value="UPF0602 PROTEIN C4ORF47"/>
    <property type="match status" value="1"/>
</dbReference>
<evidence type="ECO:0000256" key="6">
    <source>
        <dbReference type="SAM" id="MobiDB-lite"/>
    </source>
</evidence>
<keyword evidence="3" id="KW-0206">Cytoskeleton</keyword>
<organism evidence="7 8">
    <name type="scientific">Chlamydomonas eustigma</name>
    <dbReference type="NCBI Taxonomy" id="1157962"/>
    <lineage>
        <taxon>Eukaryota</taxon>
        <taxon>Viridiplantae</taxon>
        <taxon>Chlorophyta</taxon>
        <taxon>core chlorophytes</taxon>
        <taxon>Chlorophyceae</taxon>
        <taxon>CS clade</taxon>
        <taxon>Chlamydomonadales</taxon>
        <taxon>Chlamydomonadaceae</taxon>
        <taxon>Chlamydomonas</taxon>
    </lineage>
</organism>
<evidence type="ECO:0000256" key="3">
    <source>
        <dbReference type="ARBA" id="ARBA00023212"/>
    </source>
</evidence>
<dbReference type="EMBL" id="BEGY01000095">
    <property type="protein sequence ID" value="GAX83263.1"/>
    <property type="molecule type" value="Genomic_DNA"/>
</dbReference>
<feature type="region of interest" description="Disordered" evidence="6">
    <location>
        <begin position="25"/>
        <end position="54"/>
    </location>
</feature>
<comment type="subcellular location">
    <subcellularLocation>
        <location evidence="1">Cytoplasm</location>
        <location evidence="1">Cytoskeleton</location>
        <location evidence="1">Microtubule organizing center</location>
        <location evidence="1">Centrosome</location>
    </subcellularLocation>
</comment>
<dbReference type="STRING" id="1157962.A0A250XJQ1"/>
<dbReference type="OrthoDB" id="537166at2759"/>
<dbReference type="AlphaFoldDB" id="A0A250XJQ1"/>
<evidence type="ECO:0000256" key="5">
    <source>
        <dbReference type="ARBA" id="ARBA00035693"/>
    </source>
</evidence>
<name>A0A250XJQ1_9CHLO</name>
<dbReference type="Proteomes" id="UP000232323">
    <property type="component" value="Unassembled WGS sequence"/>
</dbReference>
<evidence type="ECO:0000256" key="1">
    <source>
        <dbReference type="ARBA" id="ARBA00004300"/>
    </source>
</evidence>
<dbReference type="PANTHER" id="PTHR31144:SF1">
    <property type="entry name" value="UPF0602 PROTEIN C4ORF47"/>
    <property type="match status" value="1"/>
</dbReference>
<proteinExistence type="inferred from homology"/>
<sequence length="277" mass="30212">MAEKQVRDRELFAVFREETSIGVGDPYKDLNPVPERYKGKQFEAPYQPKGKGSDAMIDKNMKLTTPGDVYHDQLQVERIIQKKLGMKSIVDKPFMPSNVTPKLCGSGSMYGYITPPILDTDPGGGAALLERQAWRDAGGKRKIYAVPAKKGSYGYPLQDRTLGQTKFEYVADTYDYGRVLDRRLKAESRARFIKPFVATGVTGRGITPISSSQPPANGPASLDSPSGKRGGSAPSSQQGNPMMHSRSWKPSNPAAKGRGFGTISSIPYIPNPSRPVG</sequence>
<evidence type="ECO:0000256" key="4">
    <source>
        <dbReference type="ARBA" id="ARBA00035656"/>
    </source>
</evidence>
<dbReference type="InterPro" id="IPR029358">
    <property type="entry name" value="CFAP96"/>
</dbReference>
<protein>
    <recommendedName>
        <fullName evidence="5">Cilia-and flagella-associated protein 96</fullName>
    </recommendedName>
</protein>
<dbReference type="GO" id="GO:0005881">
    <property type="term" value="C:cytoplasmic microtubule"/>
    <property type="evidence" value="ECO:0007669"/>
    <property type="project" value="TreeGrafter"/>
</dbReference>
<comment type="similarity">
    <text evidence="4">Belongs to the CFAP96 family.</text>
</comment>
<gene>
    <name evidence="7" type="ORF">CEUSTIGMA_g10689.t1</name>
</gene>
<keyword evidence="8" id="KW-1185">Reference proteome</keyword>